<gene>
    <name evidence="18" type="primary">HRG</name>
</gene>
<dbReference type="KEGG" id="ggo:101146360"/>
<keyword evidence="8" id="KW-0186">Copper</keyword>
<keyword evidence="2" id="KW-0964">Secreted</keyword>
<dbReference type="GO" id="GO:0051894">
    <property type="term" value="P:positive regulation of focal adhesion assembly"/>
    <property type="evidence" value="ECO:0007669"/>
    <property type="project" value="Ensembl"/>
</dbReference>
<keyword evidence="6" id="KW-0677">Repeat</keyword>
<feature type="compositionally biased region" description="Basic residues" evidence="15">
    <location>
        <begin position="379"/>
        <end position="391"/>
    </location>
</feature>
<evidence type="ECO:0000256" key="15">
    <source>
        <dbReference type="SAM" id="MobiDB-lite"/>
    </source>
</evidence>
<feature type="domain" description="Cystatin" evidence="17">
    <location>
        <begin position="137"/>
        <end position="242"/>
    </location>
</feature>
<dbReference type="HOGENOM" id="CLU_575637_0_0_1"/>
<dbReference type="GO" id="GO:0051838">
    <property type="term" value="P:cytolysis by host of symbiont cells"/>
    <property type="evidence" value="ECO:0007669"/>
    <property type="project" value="Ensembl"/>
</dbReference>
<reference evidence="18" key="3">
    <citation type="submission" date="2025-08" db="UniProtKB">
        <authorList>
            <consortium name="Ensembl"/>
        </authorList>
    </citation>
    <scope>IDENTIFICATION</scope>
</reference>
<keyword evidence="4" id="KW-0356">Hemostasis</keyword>
<evidence type="ECO:0000256" key="3">
    <source>
        <dbReference type="ARBA" id="ARBA00022674"/>
    </source>
</evidence>
<accession>G3RWG9</accession>
<dbReference type="OrthoDB" id="9941887at2759"/>
<dbReference type="GO" id="GO:0010593">
    <property type="term" value="P:negative regulation of lamellipodium assembly"/>
    <property type="evidence" value="ECO:0007669"/>
    <property type="project" value="Ensembl"/>
</dbReference>
<dbReference type="GO" id="GO:1900747">
    <property type="term" value="P:negative regulation of vascular endothelial growth factor signaling pathway"/>
    <property type="evidence" value="ECO:0007669"/>
    <property type="project" value="Ensembl"/>
</dbReference>
<keyword evidence="5 16" id="KW-0732">Signal</keyword>
<feature type="compositionally biased region" description="Basic residues" evidence="15">
    <location>
        <begin position="284"/>
        <end position="293"/>
    </location>
</feature>
<evidence type="ECO:0000256" key="10">
    <source>
        <dbReference type="ARBA" id="ARBA00023157"/>
    </source>
</evidence>
<dbReference type="GO" id="GO:0002839">
    <property type="term" value="P:positive regulation of immune response to tumor cell"/>
    <property type="evidence" value="ECO:0000318"/>
    <property type="project" value="GO_Central"/>
</dbReference>
<evidence type="ECO:0000313" key="18">
    <source>
        <dbReference type="Ensembl" id="ENSGGOP00000020152.2"/>
    </source>
</evidence>
<evidence type="ECO:0000256" key="11">
    <source>
        <dbReference type="ARBA" id="ARBA00023180"/>
    </source>
</evidence>
<evidence type="ECO:0000256" key="5">
    <source>
        <dbReference type="ARBA" id="ARBA00022729"/>
    </source>
</evidence>
<dbReference type="PANTHER" id="PTHR13814">
    <property type="entry name" value="FETUIN"/>
    <property type="match status" value="1"/>
</dbReference>
<name>G3RWG9_GORGO</name>
<dbReference type="GO" id="GO:0030168">
    <property type="term" value="P:platelet activation"/>
    <property type="evidence" value="ECO:0007669"/>
    <property type="project" value="Ensembl"/>
</dbReference>
<dbReference type="RefSeq" id="XP_018880345.1">
    <property type="nucleotide sequence ID" value="XM_019024800.3"/>
</dbReference>
<dbReference type="InterPro" id="IPR050735">
    <property type="entry name" value="Kininogen_Fetuin_HRG"/>
</dbReference>
<dbReference type="FunFam" id="3.10.450.10:FF:000005">
    <property type="entry name" value="Histidine-rich glycoprotein"/>
    <property type="match status" value="1"/>
</dbReference>
<feature type="domain" description="Cystatin" evidence="17">
    <location>
        <begin position="13"/>
        <end position="127"/>
    </location>
</feature>
<dbReference type="GO" id="GO:0042730">
    <property type="term" value="P:fibrinolysis"/>
    <property type="evidence" value="ECO:0007669"/>
    <property type="project" value="UniProtKB-KW"/>
</dbReference>
<feature type="signal peptide" evidence="16">
    <location>
        <begin position="1"/>
        <end position="18"/>
    </location>
</feature>
<dbReference type="InterPro" id="IPR046350">
    <property type="entry name" value="Cystatin_sf"/>
</dbReference>
<dbReference type="Gene3D" id="3.10.450.10">
    <property type="match status" value="2"/>
</dbReference>
<evidence type="ECO:0000256" key="16">
    <source>
        <dbReference type="SAM" id="SignalP"/>
    </source>
</evidence>
<dbReference type="GO" id="GO:0020037">
    <property type="term" value="F:heme binding"/>
    <property type="evidence" value="ECO:0007669"/>
    <property type="project" value="Ensembl"/>
</dbReference>
<proteinExistence type="predicted"/>
<evidence type="ECO:0000256" key="4">
    <source>
        <dbReference type="ARBA" id="ARBA00022696"/>
    </source>
</evidence>
<sequence>MKALIAALLLITLEYSCAVSPTDCSAVEPEAEKTLDLINKRRRDGYLFQLLLIADAHLDRVENTTVYYLVLDVQESDCSVLSRKYWNDCEPPDSRRPSEIVIGQCKVIATRHSHESQDLRVIDFNCTTSSVSSALANTKDSPVLIDFFEDTERYRKQADKALEKYKEENDDFASFRVDRIERVAKVRGGEGTGYFVDFSVRNCSRHHFPRHPNVFGFCRADLFYDVEALDLESPKNLVINCEVFDPQEHENIDGAPPHLGHPFHWGGHERSSATKPPFKPHGSRDHHHPHKPHEHGPPPPPEERYHSHGPPLPQGPPPLLPMSCSSCQHATFGTNGAQRHSHNNNSSDLHPHKHHSHEQHPHGHHPHAHHPHEHDTHRQHPHGHHPHAHHPHEHDTHRQHPHGHHPHGHHPHGHHPHGHHPHCHDFQDYGPCDPPPHNQGHCCHGHGPPPGHLRKRGPGKGPRPFHCRQIGSVYRLPPLRKGEVLPLPEANFPSFPLPHHKHPLKPDIQPFPQSVSESCPGKFKSGFPQVSTFFTHTFPK</sequence>
<dbReference type="OMA" id="GKGHFPF"/>
<dbReference type="Proteomes" id="UP000001519">
    <property type="component" value="Chromosome 3"/>
</dbReference>
<reference evidence="19" key="1">
    <citation type="submission" date="2011-05" db="EMBL/GenBank/DDBJ databases">
        <title>Insights into the evolution of the great apes provided by the gorilla genome.</title>
        <authorList>
            <person name="Scally A."/>
        </authorList>
    </citation>
    <scope>NUCLEOTIDE SEQUENCE [LARGE SCALE GENOMIC DNA]</scope>
</reference>
<dbReference type="GO" id="GO:0010468">
    <property type="term" value="P:regulation of gene expression"/>
    <property type="evidence" value="ECO:0007669"/>
    <property type="project" value="Ensembl"/>
</dbReference>
<dbReference type="GO" id="GO:0010543">
    <property type="term" value="P:regulation of platelet activation"/>
    <property type="evidence" value="ECO:0000318"/>
    <property type="project" value="GO_Central"/>
</dbReference>
<evidence type="ECO:0000256" key="9">
    <source>
        <dbReference type="ARBA" id="ARBA00023084"/>
    </source>
</evidence>
<dbReference type="CDD" id="cd00042">
    <property type="entry name" value="CY"/>
    <property type="match status" value="1"/>
</dbReference>
<evidence type="ECO:0000256" key="8">
    <source>
        <dbReference type="ARBA" id="ARBA00023008"/>
    </source>
</evidence>
<dbReference type="GO" id="GO:0043395">
    <property type="term" value="F:heparan sulfate proteoglycan binding"/>
    <property type="evidence" value="ECO:0007669"/>
    <property type="project" value="Ensembl"/>
</dbReference>
<dbReference type="GO" id="GO:2001027">
    <property type="term" value="P:negative regulation of endothelial cell chemotaxis"/>
    <property type="evidence" value="ECO:0007669"/>
    <property type="project" value="Ensembl"/>
</dbReference>
<feature type="compositionally biased region" description="Basic residues" evidence="15">
    <location>
        <begin position="351"/>
        <end position="371"/>
    </location>
</feature>
<evidence type="ECO:0000256" key="12">
    <source>
        <dbReference type="ARBA" id="ARBA00023281"/>
    </source>
</evidence>
<evidence type="ECO:0000259" key="17">
    <source>
        <dbReference type="SMART" id="SM00043"/>
    </source>
</evidence>
<feature type="compositionally biased region" description="Polar residues" evidence="15">
    <location>
        <begin position="323"/>
        <end position="348"/>
    </location>
</feature>
<keyword evidence="11" id="KW-0325">Glycoprotein</keyword>
<reference evidence="18 19" key="2">
    <citation type="journal article" date="2012" name="Nature">
        <title>Insights into hominid evolution from the gorilla genome sequence.</title>
        <authorList>
            <person name="Scally A."/>
            <person name="Dutheil J.Y."/>
            <person name="Hillier L.W."/>
            <person name="Jordan G.E."/>
            <person name="Goodhead I."/>
            <person name="Herrero J."/>
            <person name="Hobolth A."/>
            <person name="Lappalainen T."/>
            <person name="Mailund T."/>
            <person name="Marques-Bonet T."/>
            <person name="McCarthy S."/>
            <person name="Montgomery S.H."/>
            <person name="Schwalie P.C."/>
            <person name="Tang Y.A."/>
            <person name="Ward M.C."/>
            <person name="Xue Y."/>
            <person name="Yngvadottir B."/>
            <person name="Alkan C."/>
            <person name="Andersen L.N."/>
            <person name="Ayub Q."/>
            <person name="Ball E.V."/>
            <person name="Beal K."/>
            <person name="Bradley B.J."/>
            <person name="Chen Y."/>
            <person name="Clee C.M."/>
            <person name="Fitzgerald S."/>
            <person name="Graves T.A."/>
            <person name="Gu Y."/>
            <person name="Heath P."/>
            <person name="Heger A."/>
            <person name="Karakoc E."/>
            <person name="Kolb-Kokocinski A."/>
            <person name="Laird G.K."/>
            <person name="Lunter G."/>
            <person name="Meader S."/>
            <person name="Mort M."/>
            <person name="Mullikin J.C."/>
            <person name="Munch K."/>
            <person name="O'Connor T.D."/>
            <person name="Phillips A.D."/>
            <person name="Prado-Martinez J."/>
            <person name="Rogers A.S."/>
            <person name="Sajjadian S."/>
            <person name="Schmidt D."/>
            <person name="Shaw K."/>
            <person name="Simpson J.T."/>
            <person name="Stenson P.D."/>
            <person name="Turner D.J."/>
            <person name="Vigilant L."/>
            <person name="Vilella A.J."/>
            <person name="Whitener W."/>
            <person name="Zhu B."/>
            <person name="Cooper D.N."/>
            <person name="de Jong P."/>
            <person name="Dermitzakis E.T."/>
            <person name="Eichler E.E."/>
            <person name="Flicek P."/>
            <person name="Goldman N."/>
            <person name="Mundy N.I."/>
            <person name="Ning Z."/>
            <person name="Odom D.T."/>
            <person name="Ponting C.P."/>
            <person name="Quail M.A."/>
            <person name="Ryder O.A."/>
            <person name="Searle S.M."/>
            <person name="Warren W.C."/>
            <person name="Wilson R.K."/>
            <person name="Schierup M.H."/>
            <person name="Rogers J."/>
            <person name="Tyler-Smith C."/>
            <person name="Durbin R."/>
        </authorList>
    </citation>
    <scope>NUCLEOTIDE SEQUENCE [LARGE SCALE GENOMIC DNA]</scope>
</reference>
<evidence type="ECO:0000256" key="13">
    <source>
        <dbReference type="ARBA" id="ARBA00039613"/>
    </source>
</evidence>
<dbReference type="EMBL" id="CABD030026095">
    <property type="status" value="NOT_ANNOTATED_CDS"/>
    <property type="molecule type" value="Genomic_DNA"/>
</dbReference>
<comment type="subcellular location">
    <subcellularLocation>
        <location evidence="1">Secreted</location>
    </subcellularLocation>
</comment>
<dbReference type="eggNOG" id="ENOG502S50D">
    <property type="taxonomic scope" value="Eukaryota"/>
</dbReference>
<feature type="region of interest" description="Disordered" evidence="15">
    <location>
        <begin position="249"/>
        <end position="422"/>
    </location>
</feature>
<dbReference type="GO" id="GO:0005576">
    <property type="term" value="C:extracellular region"/>
    <property type="evidence" value="ECO:0000318"/>
    <property type="project" value="GO_Central"/>
</dbReference>
<dbReference type="PANTHER" id="PTHR13814:SF3">
    <property type="entry name" value="HISTIDINE-RICH GLYCOPROTEIN"/>
    <property type="match status" value="1"/>
</dbReference>
<dbReference type="CTD" id="3273"/>
<dbReference type="GO" id="GO:0016525">
    <property type="term" value="P:negative regulation of angiogenesis"/>
    <property type="evidence" value="ECO:0007669"/>
    <property type="project" value="Ensembl"/>
</dbReference>
<dbReference type="GO" id="GO:0043065">
    <property type="term" value="P:positive regulation of apoptotic process"/>
    <property type="evidence" value="ECO:0007669"/>
    <property type="project" value="Ensembl"/>
</dbReference>
<dbReference type="Ensembl" id="ENSGGOT00000029494.2">
    <property type="protein sequence ID" value="ENSGGOP00000020152.2"/>
    <property type="gene ID" value="ENSGGOG00000024591.2"/>
</dbReference>
<dbReference type="SMART" id="SM00043">
    <property type="entry name" value="CY"/>
    <property type="match status" value="2"/>
</dbReference>
<dbReference type="GO" id="GO:0051918">
    <property type="term" value="P:negative regulation of fibrinolysis"/>
    <property type="evidence" value="ECO:0000318"/>
    <property type="project" value="GO_Central"/>
</dbReference>
<evidence type="ECO:0000313" key="19">
    <source>
        <dbReference type="Proteomes" id="UP000001519"/>
    </source>
</evidence>
<dbReference type="GO" id="GO:0050832">
    <property type="term" value="P:defense response to fungus"/>
    <property type="evidence" value="ECO:0007669"/>
    <property type="project" value="Ensembl"/>
</dbReference>
<feature type="chain" id="PRO_5014111800" description="Histidine-rich glycoprotein" evidence="16">
    <location>
        <begin position="19"/>
        <end position="540"/>
    </location>
</feature>
<dbReference type="AlphaFoldDB" id="G3RWG9"/>
<dbReference type="GO" id="GO:0019865">
    <property type="term" value="F:immunoglobulin binding"/>
    <property type="evidence" value="ECO:0007669"/>
    <property type="project" value="Ensembl"/>
</dbReference>
<keyword evidence="10" id="KW-1015">Disulfide bond</keyword>
<dbReference type="GO" id="GO:0033629">
    <property type="term" value="P:negative regulation of cell adhesion mediated by integrin"/>
    <property type="evidence" value="ECO:0007669"/>
    <property type="project" value="Ensembl"/>
</dbReference>
<evidence type="ECO:0000256" key="6">
    <source>
        <dbReference type="ARBA" id="ARBA00022737"/>
    </source>
</evidence>
<dbReference type="GO" id="GO:0043254">
    <property type="term" value="P:regulation of protein-containing complex assembly"/>
    <property type="evidence" value="ECO:0007669"/>
    <property type="project" value="Ensembl"/>
</dbReference>
<dbReference type="GO" id="GO:0004867">
    <property type="term" value="F:serine-type endopeptidase inhibitor activity"/>
    <property type="evidence" value="ECO:0000318"/>
    <property type="project" value="GO_Central"/>
</dbReference>
<evidence type="ECO:0000256" key="7">
    <source>
        <dbReference type="ARBA" id="ARBA00022833"/>
    </source>
</evidence>
<keyword evidence="3" id="KW-0358">Heparin-binding</keyword>
<feature type="compositionally biased region" description="Pro residues" evidence="15">
    <location>
        <begin position="310"/>
        <end position="320"/>
    </location>
</feature>
<keyword evidence="12" id="KW-0280">Fibrinolysis</keyword>
<dbReference type="GeneID" id="101146360"/>
<dbReference type="FunFam" id="3.10.450.10:FF:000015">
    <property type="entry name" value="Histidine-rich glycoprotein"/>
    <property type="match status" value="1"/>
</dbReference>
<dbReference type="GO" id="GO:0032956">
    <property type="term" value="P:regulation of actin cytoskeleton organization"/>
    <property type="evidence" value="ECO:0007669"/>
    <property type="project" value="Ensembl"/>
</dbReference>
<dbReference type="InParanoid" id="G3RWG9"/>
<dbReference type="STRING" id="9593.ENSGGOP00000020152"/>
<dbReference type="InterPro" id="IPR000010">
    <property type="entry name" value="Cystatin_dom"/>
</dbReference>
<dbReference type="GO" id="GO:0008201">
    <property type="term" value="F:heparin binding"/>
    <property type="evidence" value="ECO:0000318"/>
    <property type="project" value="GO_Central"/>
</dbReference>
<dbReference type="GO" id="GO:0030308">
    <property type="term" value="P:negative regulation of cell growth"/>
    <property type="evidence" value="ECO:0007669"/>
    <property type="project" value="Ensembl"/>
</dbReference>
<reference evidence="18" key="4">
    <citation type="submission" date="2025-09" db="UniProtKB">
        <authorList>
            <consortium name="Ensembl"/>
        </authorList>
    </citation>
    <scope>IDENTIFICATION</scope>
</reference>
<dbReference type="GO" id="GO:0005102">
    <property type="term" value="F:signaling receptor binding"/>
    <property type="evidence" value="ECO:0007669"/>
    <property type="project" value="Ensembl"/>
</dbReference>
<organism evidence="18 19">
    <name type="scientific">Gorilla gorilla gorilla</name>
    <name type="common">Western lowland gorilla</name>
    <dbReference type="NCBI Taxonomy" id="9595"/>
    <lineage>
        <taxon>Eukaryota</taxon>
        <taxon>Metazoa</taxon>
        <taxon>Chordata</taxon>
        <taxon>Craniata</taxon>
        <taxon>Vertebrata</taxon>
        <taxon>Euteleostomi</taxon>
        <taxon>Mammalia</taxon>
        <taxon>Eutheria</taxon>
        <taxon>Euarchontoglires</taxon>
        <taxon>Primates</taxon>
        <taxon>Haplorrhini</taxon>
        <taxon>Catarrhini</taxon>
        <taxon>Hominidae</taxon>
        <taxon>Gorilla</taxon>
    </lineage>
</organism>
<evidence type="ECO:0000256" key="2">
    <source>
        <dbReference type="ARBA" id="ARBA00022525"/>
    </source>
</evidence>
<dbReference type="GO" id="GO:0008270">
    <property type="term" value="F:zinc ion binding"/>
    <property type="evidence" value="ECO:0000318"/>
    <property type="project" value="GO_Central"/>
</dbReference>
<keyword evidence="9" id="KW-0094">Blood coagulation</keyword>
<dbReference type="FunCoup" id="G3RWG9">
    <property type="interactions" value="98"/>
</dbReference>
<dbReference type="GO" id="GO:0008285">
    <property type="term" value="P:negative regulation of cell population proliferation"/>
    <property type="evidence" value="ECO:0007669"/>
    <property type="project" value="Ensembl"/>
</dbReference>
<protein>
    <recommendedName>
        <fullName evidence="13">Histidine-rich glycoprotein</fullName>
    </recommendedName>
    <alternativeName>
        <fullName evidence="14">Histidine-proline-rich glycoprotein</fullName>
    </alternativeName>
</protein>
<evidence type="ECO:0000256" key="1">
    <source>
        <dbReference type="ARBA" id="ARBA00004613"/>
    </source>
</evidence>
<evidence type="ECO:0000256" key="14">
    <source>
        <dbReference type="ARBA" id="ARBA00041330"/>
    </source>
</evidence>
<dbReference type="GO" id="GO:2000504">
    <property type="term" value="P:positive regulation of blood vessel remodeling"/>
    <property type="evidence" value="ECO:0007669"/>
    <property type="project" value="Ensembl"/>
</dbReference>
<dbReference type="SUPFAM" id="SSF54403">
    <property type="entry name" value="Cystatin/monellin"/>
    <property type="match status" value="1"/>
</dbReference>
<dbReference type="GO" id="GO:0004869">
    <property type="term" value="F:cysteine-type endopeptidase inhibitor activity"/>
    <property type="evidence" value="ECO:0007669"/>
    <property type="project" value="InterPro"/>
</dbReference>
<keyword evidence="19" id="KW-1185">Reference proteome</keyword>
<keyword evidence="7" id="KW-0862">Zinc</keyword>
<feature type="compositionally biased region" description="Basic residues" evidence="15">
    <location>
        <begin position="399"/>
        <end position="422"/>
    </location>
</feature>
<dbReference type="GeneTree" id="ENSGT00950000182930"/>
<dbReference type="GO" id="GO:0061844">
    <property type="term" value="P:antimicrobial humoral immune response mediated by antimicrobial peptide"/>
    <property type="evidence" value="ECO:0000318"/>
    <property type="project" value="GO_Central"/>
</dbReference>
<dbReference type="Bgee" id="ENSGGOG00000024591">
    <property type="expression patterns" value="Expressed in liver and 2 other cell types or tissues"/>
</dbReference>
<dbReference type="GO" id="GO:0009986">
    <property type="term" value="C:cell surface"/>
    <property type="evidence" value="ECO:0007669"/>
    <property type="project" value="Ensembl"/>
</dbReference>